<gene>
    <name evidence="1" type="ORF">LCGC14_1788140</name>
</gene>
<organism evidence="1">
    <name type="scientific">marine sediment metagenome</name>
    <dbReference type="NCBI Taxonomy" id="412755"/>
    <lineage>
        <taxon>unclassified sequences</taxon>
        <taxon>metagenomes</taxon>
        <taxon>ecological metagenomes</taxon>
    </lineage>
</organism>
<comment type="caution">
    <text evidence="1">The sequence shown here is derived from an EMBL/GenBank/DDBJ whole genome shotgun (WGS) entry which is preliminary data.</text>
</comment>
<proteinExistence type="predicted"/>
<protein>
    <submittedName>
        <fullName evidence="1">Uncharacterized protein</fullName>
    </submittedName>
</protein>
<dbReference type="EMBL" id="LAZR01017034">
    <property type="protein sequence ID" value="KKM02062.1"/>
    <property type="molecule type" value="Genomic_DNA"/>
</dbReference>
<dbReference type="AlphaFoldDB" id="A0A0F9HFX1"/>
<accession>A0A0F9HFX1</accession>
<name>A0A0F9HFX1_9ZZZZ</name>
<sequence>MSYYVQDTKGYLDGGPSCSKCDACECLSCNEVRELWEPDVEYECELDTCFAAACHNEQVECVGLSYVYCNPDDGADNLCEDCYPEMEVKV</sequence>
<reference evidence="1" key="1">
    <citation type="journal article" date="2015" name="Nature">
        <title>Complex archaea that bridge the gap between prokaryotes and eukaryotes.</title>
        <authorList>
            <person name="Spang A."/>
            <person name="Saw J.H."/>
            <person name="Jorgensen S.L."/>
            <person name="Zaremba-Niedzwiedzka K."/>
            <person name="Martijn J."/>
            <person name="Lind A.E."/>
            <person name="van Eijk R."/>
            <person name="Schleper C."/>
            <person name="Guy L."/>
            <person name="Ettema T.J."/>
        </authorList>
    </citation>
    <scope>NUCLEOTIDE SEQUENCE</scope>
</reference>
<evidence type="ECO:0000313" key="1">
    <source>
        <dbReference type="EMBL" id="KKM02062.1"/>
    </source>
</evidence>